<keyword evidence="2" id="KW-0812">Transmembrane</keyword>
<reference evidence="3" key="1">
    <citation type="submission" date="2024-01" db="EMBL/GenBank/DDBJ databases">
        <authorList>
            <person name="Webb A."/>
        </authorList>
    </citation>
    <scope>NUCLEOTIDE SEQUENCE</scope>
    <source>
        <strain evidence="3">Pm1</strain>
    </source>
</reference>
<feature type="compositionally biased region" description="Basic and acidic residues" evidence="1">
    <location>
        <begin position="67"/>
        <end position="85"/>
    </location>
</feature>
<protein>
    <recommendedName>
        <fullName evidence="5">Transmembrane protein</fullName>
    </recommendedName>
</protein>
<evidence type="ECO:0000256" key="2">
    <source>
        <dbReference type="SAM" id="Phobius"/>
    </source>
</evidence>
<evidence type="ECO:0000313" key="4">
    <source>
        <dbReference type="Proteomes" id="UP001162060"/>
    </source>
</evidence>
<dbReference type="EMBL" id="CAKLBY020000036">
    <property type="protein sequence ID" value="CAK7911201.1"/>
    <property type="molecule type" value="Genomic_DNA"/>
</dbReference>
<feature type="region of interest" description="Disordered" evidence="1">
    <location>
        <begin position="64"/>
        <end position="85"/>
    </location>
</feature>
<name>A0AAV1TCC8_9STRA</name>
<dbReference type="AlphaFoldDB" id="A0AAV1TCC8"/>
<organism evidence="3 4">
    <name type="scientific">Peronospora matthiolae</name>
    <dbReference type="NCBI Taxonomy" id="2874970"/>
    <lineage>
        <taxon>Eukaryota</taxon>
        <taxon>Sar</taxon>
        <taxon>Stramenopiles</taxon>
        <taxon>Oomycota</taxon>
        <taxon>Peronosporomycetes</taxon>
        <taxon>Peronosporales</taxon>
        <taxon>Peronosporaceae</taxon>
        <taxon>Peronospora</taxon>
    </lineage>
</organism>
<dbReference type="Proteomes" id="UP001162060">
    <property type="component" value="Unassembled WGS sequence"/>
</dbReference>
<sequence>MGGVGVMHEWVVVGVFFGIAGGCGGALWCGRGNRRLKRVRANAHHVAVLLFCAFLCFFLSDGGGKLEIGKRDTDPDRGERGLDWL</sequence>
<comment type="caution">
    <text evidence="3">The sequence shown here is derived from an EMBL/GenBank/DDBJ whole genome shotgun (WGS) entry which is preliminary data.</text>
</comment>
<evidence type="ECO:0000313" key="3">
    <source>
        <dbReference type="EMBL" id="CAK7911201.1"/>
    </source>
</evidence>
<gene>
    <name evidence="3" type="ORF">PM001_LOCUS4317</name>
</gene>
<keyword evidence="2" id="KW-0472">Membrane</keyword>
<evidence type="ECO:0008006" key="5">
    <source>
        <dbReference type="Google" id="ProtNLM"/>
    </source>
</evidence>
<accession>A0AAV1TCC8</accession>
<feature type="transmembrane region" description="Helical" evidence="2">
    <location>
        <begin position="6"/>
        <end position="29"/>
    </location>
</feature>
<evidence type="ECO:0000256" key="1">
    <source>
        <dbReference type="SAM" id="MobiDB-lite"/>
    </source>
</evidence>
<proteinExistence type="predicted"/>
<feature type="transmembrane region" description="Helical" evidence="2">
    <location>
        <begin position="41"/>
        <end position="60"/>
    </location>
</feature>
<keyword evidence="2" id="KW-1133">Transmembrane helix</keyword>